<dbReference type="EMBL" id="AUPC02000191">
    <property type="protein sequence ID" value="POG66436.1"/>
    <property type="molecule type" value="Genomic_DNA"/>
</dbReference>
<sequence length="157" mass="18108">MELKVALKGFIGGKKASKIEESDIKKLINEIKLVRMVDFYQNGKSFSRNSKSRGFLSDQRTKISVDIAPLTASQFFGYGFYYPGHGLVDGFPLDFYWIGGWPWLGHDFVLVLHVSVKVIMSRQFLMHFLNISNVQIIVDFSAFLIRLYYSHMIIEEN</sequence>
<name>A0A2P4PM18_RHIID</name>
<reference evidence="1 2" key="1">
    <citation type="journal article" date="2013" name="Proc. Natl. Acad. Sci. U.S.A.">
        <title>Genome of an arbuscular mycorrhizal fungus provides insight into the oldest plant symbiosis.</title>
        <authorList>
            <person name="Tisserant E."/>
            <person name="Malbreil M."/>
            <person name="Kuo A."/>
            <person name="Kohler A."/>
            <person name="Symeonidi A."/>
            <person name="Balestrini R."/>
            <person name="Charron P."/>
            <person name="Duensing N."/>
            <person name="Frei Dit Frey N."/>
            <person name="Gianinazzi-Pearson V."/>
            <person name="Gilbert L.B."/>
            <person name="Handa Y."/>
            <person name="Herr J.R."/>
            <person name="Hijri M."/>
            <person name="Koul R."/>
            <person name="Kawaguchi M."/>
            <person name="Krajinski F."/>
            <person name="Lammers P.J."/>
            <person name="Masclaux F.G."/>
            <person name="Murat C."/>
            <person name="Morin E."/>
            <person name="Ndikumana S."/>
            <person name="Pagni M."/>
            <person name="Petitpierre D."/>
            <person name="Requena N."/>
            <person name="Rosikiewicz P."/>
            <person name="Riley R."/>
            <person name="Saito K."/>
            <person name="San Clemente H."/>
            <person name="Shapiro H."/>
            <person name="van Tuinen D."/>
            <person name="Becard G."/>
            <person name="Bonfante P."/>
            <person name="Paszkowski U."/>
            <person name="Shachar-Hill Y.Y."/>
            <person name="Tuskan G.A."/>
            <person name="Young P.W."/>
            <person name="Sanders I.R."/>
            <person name="Henrissat B."/>
            <person name="Rensing S.A."/>
            <person name="Grigoriev I.V."/>
            <person name="Corradi N."/>
            <person name="Roux C."/>
            <person name="Martin F."/>
        </authorList>
    </citation>
    <scope>NUCLEOTIDE SEQUENCE [LARGE SCALE GENOMIC DNA]</scope>
    <source>
        <strain evidence="1 2">DAOM 197198</strain>
    </source>
</reference>
<dbReference type="Proteomes" id="UP000018888">
    <property type="component" value="Unassembled WGS sequence"/>
</dbReference>
<proteinExistence type="predicted"/>
<accession>A0A2P4PM18</accession>
<organism evidence="1 2">
    <name type="scientific">Rhizophagus irregularis (strain DAOM 181602 / DAOM 197198 / MUCL 43194)</name>
    <name type="common">Arbuscular mycorrhizal fungus</name>
    <name type="synonym">Glomus intraradices</name>
    <dbReference type="NCBI Taxonomy" id="747089"/>
    <lineage>
        <taxon>Eukaryota</taxon>
        <taxon>Fungi</taxon>
        <taxon>Fungi incertae sedis</taxon>
        <taxon>Mucoromycota</taxon>
        <taxon>Glomeromycotina</taxon>
        <taxon>Glomeromycetes</taxon>
        <taxon>Glomerales</taxon>
        <taxon>Glomeraceae</taxon>
        <taxon>Rhizophagus</taxon>
    </lineage>
</organism>
<comment type="caution">
    <text evidence="1">The sequence shown here is derived from an EMBL/GenBank/DDBJ whole genome shotgun (WGS) entry which is preliminary data.</text>
</comment>
<protein>
    <submittedName>
        <fullName evidence="1">Uncharacterized protein</fullName>
    </submittedName>
</protein>
<keyword evidence="2" id="KW-1185">Reference proteome</keyword>
<evidence type="ECO:0000313" key="2">
    <source>
        <dbReference type="Proteomes" id="UP000018888"/>
    </source>
</evidence>
<reference evidence="1 2" key="2">
    <citation type="journal article" date="2018" name="New Phytol.">
        <title>High intraspecific genome diversity in the model arbuscular mycorrhizal symbiont Rhizophagus irregularis.</title>
        <authorList>
            <person name="Chen E.C.H."/>
            <person name="Morin E."/>
            <person name="Beaudet D."/>
            <person name="Noel J."/>
            <person name="Yildirir G."/>
            <person name="Ndikumana S."/>
            <person name="Charron P."/>
            <person name="St-Onge C."/>
            <person name="Giorgi J."/>
            <person name="Kruger M."/>
            <person name="Marton T."/>
            <person name="Ropars J."/>
            <person name="Grigoriev I.V."/>
            <person name="Hainaut M."/>
            <person name="Henrissat B."/>
            <person name="Roux C."/>
            <person name="Martin F."/>
            <person name="Corradi N."/>
        </authorList>
    </citation>
    <scope>NUCLEOTIDE SEQUENCE [LARGE SCALE GENOMIC DNA]</scope>
    <source>
        <strain evidence="1 2">DAOM 197198</strain>
    </source>
</reference>
<evidence type="ECO:0000313" key="1">
    <source>
        <dbReference type="EMBL" id="POG66436.1"/>
    </source>
</evidence>
<gene>
    <name evidence="1" type="ORF">GLOIN_2v1844203</name>
</gene>
<dbReference type="AlphaFoldDB" id="A0A2P4PM18"/>